<accession>A0A2G9CET3</accession>
<evidence type="ECO:0000259" key="6">
    <source>
        <dbReference type="PROSITE" id="PS50931"/>
    </source>
</evidence>
<dbReference type="InterPro" id="IPR036388">
    <property type="entry name" value="WH-like_DNA-bd_sf"/>
</dbReference>
<reference evidence="7 8" key="1">
    <citation type="submission" date="2017-11" db="EMBL/GenBank/DDBJ databases">
        <title>Draft genome sequence of Mitsuaria sp. HWN-4.</title>
        <authorList>
            <person name="Gundlapally S.R."/>
        </authorList>
    </citation>
    <scope>NUCLEOTIDE SEQUENCE [LARGE SCALE GENOMIC DNA]</scope>
    <source>
        <strain evidence="7 8">HWN-4</strain>
    </source>
</reference>
<evidence type="ECO:0000256" key="3">
    <source>
        <dbReference type="ARBA" id="ARBA00023125"/>
    </source>
</evidence>
<keyword evidence="8" id="KW-1185">Reference proteome</keyword>
<protein>
    <submittedName>
        <fullName evidence="7">LysR family transcriptional regulator</fullName>
    </submittedName>
</protein>
<dbReference type="Pfam" id="PF00126">
    <property type="entry name" value="HTH_1"/>
    <property type="match status" value="1"/>
</dbReference>
<name>A0A2G9CET3_9BURK</name>
<dbReference type="Pfam" id="PF03466">
    <property type="entry name" value="LysR_substrate"/>
    <property type="match status" value="1"/>
</dbReference>
<dbReference type="Gene3D" id="1.10.10.10">
    <property type="entry name" value="Winged helix-like DNA-binding domain superfamily/Winged helix DNA-binding domain"/>
    <property type="match status" value="1"/>
</dbReference>
<dbReference type="AlphaFoldDB" id="A0A2G9CET3"/>
<dbReference type="PROSITE" id="PS50931">
    <property type="entry name" value="HTH_LYSR"/>
    <property type="match status" value="1"/>
</dbReference>
<feature type="compositionally biased region" description="Basic residues" evidence="5">
    <location>
        <begin position="331"/>
        <end position="342"/>
    </location>
</feature>
<evidence type="ECO:0000256" key="1">
    <source>
        <dbReference type="ARBA" id="ARBA00009437"/>
    </source>
</evidence>
<proteinExistence type="inferred from homology"/>
<dbReference type="InterPro" id="IPR005119">
    <property type="entry name" value="LysR_subst-bd"/>
</dbReference>
<dbReference type="EMBL" id="PEOG01000006">
    <property type="protein sequence ID" value="PIM54946.1"/>
    <property type="molecule type" value="Genomic_DNA"/>
</dbReference>
<dbReference type="GO" id="GO:0000976">
    <property type="term" value="F:transcription cis-regulatory region binding"/>
    <property type="evidence" value="ECO:0007669"/>
    <property type="project" value="TreeGrafter"/>
</dbReference>
<dbReference type="InterPro" id="IPR000847">
    <property type="entry name" value="LysR_HTH_N"/>
</dbReference>
<feature type="region of interest" description="Disordered" evidence="5">
    <location>
        <begin position="307"/>
        <end position="342"/>
    </location>
</feature>
<keyword evidence="2" id="KW-0805">Transcription regulation</keyword>
<comment type="similarity">
    <text evidence="1">Belongs to the LysR transcriptional regulatory family.</text>
</comment>
<feature type="compositionally biased region" description="Low complexity" evidence="5">
    <location>
        <begin position="307"/>
        <end position="318"/>
    </location>
</feature>
<dbReference type="GO" id="GO:0003700">
    <property type="term" value="F:DNA-binding transcription factor activity"/>
    <property type="evidence" value="ECO:0007669"/>
    <property type="project" value="InterPro"/>
</dbReference>
<evidence type="ECO:0000313" key="8">
    <source>
        <dbReference type="Proteomes" id="UP000231501"/>
    </source>
</evidence>
<dbReference type="SUPFAM" id="SSF46785">
    <property type="entry name" value="Winged helix' DNA-binding domain"/>
    <property type="match status" value="1"/>
</dbReference>
<dbReference type="InterPro" id="IPR036390">
    <property type="entry name" value="WH_DNA-bd_sf"/>
</dbReference>
<dbReference type="CDD" id="cd05466">
    <property type="entry name" value="PBP2_LTTR_substrate"/>
    <property type="match status" value="1"/>
</dbReference>
<evidence type="ECO:0000256" key="5">
    <source>
        <dbReference type="SAM" id="MobiDB-lite"/>
    </source>
</evidence>
<organism evidence="7 8">
    <name type="scientific">Roseateles chitinivorans</name>
    <dbReference type="NCBI Taxonomy" id="2917965"/>
    <lineage>
        <taxon>Bacteria</taxon>
        <taxon>Pseudomonadati</taxon>
        <taxon>Pseudomonadota</taxon>
        <taxon>Betaproteobacteria</taxon>
        <taxon>Burkholderiales</taxon>
        <taxon>Sphaerotilaceae</taxon>
        <taxon>Roseateles</taxon>
    </lineage>
</organism>
<comment type="caution">
    <text evidence="7">The sequence shown here is derived from an EMBL/GenBank/DDBJ whole genome shotgun (WGS) entry which is preliminary data.</text>
</comment>
<evidence type="ECO:0000313" key="7">
    <source>
        <dbReference type="EMBL" id="PIM54946.1"/>
    </source>
</evidence>
<dbReference type="RefSeq" id="WP_099859748.1">
    <property type="nucleotide sequence ID" value="NZ_PEOG01000006.1"/>
</dbReference>
<evidence type="ECO:0000256" key="2">
    <source>
        <dbReference type="ARBA" id="ARBA00023015"/>
    </source>
</evidence>
<keyword evidence="3" id="KW-0238">DNA-binding</keyword>
<dbReference type="PANTHER" id="PTHR30126">
    <property type="entry name" value="HTH-TYPE TRANSCRIPTIONAL REGULATOR"/>
    <property type="match status" value="1"/>
</dbReference>
<dbReference type="Gene3D" id="3.40.190.290">
    <property type="match status" value="1"/>
</dbReference>
<evidence type="ECO:0000256" key="4">
    <source>
        <dbReference type="ARBA" id="ARBA00023163"/>
    </source>
</evidence>
<dbReference type="Proteomes" id="UP000231501">
    <property type="component" value="Unassembled WGS sequence"/>
</dbReference>
<dbReference type="SUPFAM" id="SSF53850">
    <property type="entry name" value="Periplasmic binding protein-like II"/>
    <property type="match status" value="1"/>
</dbReference>
<keyword evidence="4" id="KW-0804">Transcription</keyword>
<sequence length="342" mass="36158">MAFDLDNVRVFLAAIDHGSFSAAARALGRVPSAVSMTIAHLEAELDLPLFDRAGREPVPTPQALALVPQARRLAEQLGQLNRHALSMTQGLEPSLVIAVAPELLAATPWSDALITLSGEFPLLAIEVLTAPQADALAMLKSGRAQLALVFERQGLDPSEQFQEVARETLVAVAAASHPMLAREAAALRDEHLIAERQILVAGRDACDVDKRISVSRVQWRTDSPVAALRMVSAGLGWAWLPSGFVRASLASGELVQIPAGNFTTALQLYVDVVWTQTRPLGLAARRFVELLNGRSGCSGAIASDRAAPPASAATISDSVPGRANLSAARPRAGKRRSSAALG</sequence>
<dbReference type="PANTHER" id="PTHR30126:SF91">
    <property type="entry name" value="LYSR FAMILY TRANSCRIPTIONAL REGULATOR"/>
    <property type="match status" value="1"/>
</dbReference>
<dbReference type="OrthoDB" id="196624at2"/>
<gene>
    <name evidence="7" type="ORF">CS062_01735</name>
</gene>
<feature type="domain" description="HTH lysR-type" evidence="6">
    <location>
        <begin position="3"/>
        <end position="60"/>
    </location>
</feature>